<sequence length="81" mass="9314">MKLLVVFFGTVLVAQLGAVNSFPNDVIEEYQDFQYMENNNMLTEDVRISVRACYFWTCNNFCRSRGFLVGRCISANICHCS</sequence>
<evidence type="ECO:0008006" key="6">
    <source>
        <dbReference type="Google" id="ProtNLM"/>
    </source>
</evidence>
<comment type="caution">
    <text evidence="3">The sequence shown here is derived from an EMBL/GenBank/DDBJ whole genome shotgun (WGS) entry which is preliminary data.</text>
</comment>
<evidence type="ECO:0000313" key="4">
    <source>
        <dbReference type="Proteomes" id="UP000494106"/>
    </source>
</evidence>
<reference evidence="4 5" key="1">
    <citation type="submission" date="2020-04" db="EMBL/GenBank/DDBJ databases">
        <authorList>
            <person name="Wallbank WR R."/>
            <person name="Pardo Diaz C."/>
            <person name="Kozak K."/>
            <person name="Martin S."/>
            <person name="Jiggins C."/>
            <person name="Moest M."/>
            <person name="Warren A I."/>
            <person name="Byers J.R.P. K."/>
            <person name="Montejo-Kovacevich G."/>
            <person name="Yen C E."/>
        </authorList>
    </citation>
    <scope>NUCLEOTIDE SEQUENCE [LARGE SCALE GENOMIC DNA]</scope>
</reference>
<protein>
    <recommendedName>
        <fullName evidence="6">Defensin</fullName>
    </recommendedName>
</protein>
<evidence type="ECO:0000256" key="1">
    <source>
        <dbReference type="SAM" id="SignalP"/>
    </source>
</evidence>
<dbReference type="Proteomes" id="UP000494256">
    <property type="component" value="Unassembled WGS sequence"/>
</dbReference>
<feature type="signal peptide" evidence="1">
    <location>
        <begin position="1"/>
        <end position="21"/>
    </location>
</feature>
<keyword evidence="1" id="KW-0732">Signal</keyword>
<evidence type="ECO:0000313" key="2">
    <source>
        <dbReference type="EMBL" id="CAB3229207.1"/>
    </source>
</evidence>
<evidence type="ECO:0000313" key="3">
    <source>
        <dbReference type="EMBL" id="CAB3256767.1"/>
    </source>
</evidence>
<name>A0A8S1BEL7_ARCPL</name>
<accession>A0A8S1BEL7</accession>
<proteinExistence type="predicted"/>
<gene>
    <name evidence="3" type="ORF">APLA_LOCUS15759</name>
    <name evidence="2" type="ORF">APLA_LOCUS3872</name>
</gene>
<feature type="chain" id="PRO_5036434398" description="Defensin" evidence="1">
    <location>
        <begin position="22"/>
        <end position="81"/>
    </location>
</feature>
<dbReference type="OrthoDB" id="6905030at2759"/>
<dbReference type="EMBL" id="CADEBC010000369">
    <property type="protein sequence ID" value="CAB3229207.1"/>
    <property type="molecule type" value="Genomic_DNA"/>
</dbReference>
<organism evidence="3 5">
    <name type="scientific">Arctia plantaginis</name>
    <name type="common">Wood tiger moth</name>
    <name type="synonym">Phalaena plantaginis</name>
    <dbReference type="NCBI Taxonomy" id="874455"/>
    <lineage>
        <taxon>Eukaryota</taxon>
        <taxon>Metazoa</taxon>
        <taxon>Ecdysozoa</taxon>
        <taxon>Arthropoda</taxon>
        <taxon>Hexapoda</taxon>
        <taxon>Insecta</taxon>
        <taxon>Pterygota</taxon>
        <taxon>Neoptera</taxon>
        <taxon>Endopterygota</taxon>
        <taxon>Lepidoptera</taxon>
        <taxon>Glossata</taxon>
        <taxon>Ditrysia</taxon>
        <taxon>Noctuoidea</taxon>
        <taxon>Erebidae</taxon>
        <taxon>Arctiinae</taxon>
        <taxon>Arctia</taxon>
    </lineage>
</organism>
<keyword evidence="4" id="KW-1185">Reference proteome</keyword>
<dbReference type="AlphaFoldDB" id="A0A8S1BEL7"/>
<evidence type="ECO:0000313" key="5">
    <source>
        <dbReference type="Proteomes" id="UP000494256"/>
    </source>
</evidence>
<dbReference type="Proteomes" id="UP000494106">
    <property type="component" value="Unassembled WGS sequence"/>
</dbReference>
<dbReference type="EMBL" id="CADEBD010000494">
    <property type="protein sequence ID" value="CAB3256767.1"/>
    <property type="molecule type" value="Genomic_DNA"/>
</dbReference>